<accession>A0A8S3IJ28</accession>
<dbReference type="Proteomes" id="UP000676336">
    <property type="component" value="Unassembled WGS sequence"/>
</dbReference>
<comment type="caution">
    <text evidence="1">The sequence shown here is derived from an EMBL/GenBank/DDBJ whole genome shotgun (WGS) entry which is preliminary data.</text>
</comment>
<organism evidence="1 2">
    <name type="scientific">Rotaria magnacalcarata</name>
    <dbReference type="NCBI Taxonomy" id="392030"/>
    <lineage>
        <taxon>Eukaryota</taxon>
        <taxon>Metazoa</taxon>
        <taxon>Spiralia</taxon>
        <taxon>Gnathifera</taxon>
        <taxon>Rotifera</taxon>
        <taxon>Eurotatoria</taxon>
        <taxon>Bdelloidea</taxon>
        <taxon>Philodinida</taxon>
        <taxon>Philodinidae</taxon>
        <taxon>Rotaria</taxon>
    </lineage>
</organism>
<reference evidence="1" key="1">
    <citation type="submission" date="2021-02" db="EMBL/GenBank/DDBJ databases">
        <authorList>
            <person name="Nowell W R."/>
        </authorList>
    </citation>
    <scope>NUCLEOTIDE SEQUENCE</scope>
</reference>
<dbReference type="AlphaFoldDB" id="A0A8S3IJ28"/>
<feature type="non-terminal residue" evidence="1">
    <location>
        <position position="159"/>
    </location>
</feature>
<proteinExistence type="predicted"/>
<sequence length="159" mass="18701">ISDISEVIATIIVGVIEASRTLEIQSYEEATRLLLIAFDSIQKYRQDHEQESVISSNPIDDENFTQSIICQPWILYEQNLNDLYVLHCTQHFEQALELCESREVRERLLTMISRLVYNVLDEYRVYVCDLYSDGESNNDAEQKPWINYKQKRSSLIKIF</sequence>
<dbReference type="EMBL" id="CAJOBI010331792">
    <property type="protein sequence ID" value="CAF5199704.1"/>
    <property type="molecule type" value="Genomic_DNA"/>
</dbReference>
<gene>
    <name evidence="1" type="ORF">SMN809_LOCUS75139</name>
</gene>
<name>A0A8S3IJ28_9BILA</name>
<evidence type="ECO:0000313" key="1">
    <source>
        <dbReference type="EMBL" id="CAF5199704.1"/>
    </source>
</evidence>
<evidence type="ECO:0000313" key="2">
    <source>
        <dbReference type="Proteomes" id="UP000676336"/>
    </source>
</evidence>
<feature type="non-terminal residue" evidence="1">
    <location>
        <position position="1"/>
    </location>
</feature>
<protein>
    <submittedName>
        <fullName evidence="1">Uncharacterized protein</fullName>
    </submittedName>
</protein>